<keyword evidence="2" id="KW-0812">Transmembrane</keyword>
<keyword evidence="2" id="KW-0472">Membrane</keyword>
<evidence type="ECO:0000313" key="4">
    <source>
        <dbReference type="Proteomes" id="UP000245910"/>
    </source>
</evidence>
<sequence length="394" mass="43824">MTTEGQSPEEVSGQAAFWILASLAAAAVVLPSTSIRMTGRDLFGGNIDLVRCVPGVSLLDGICDLVFLSISTYRVLREPKPVQRVRRALPKVSVVAAKLMLSIFTVFPQTIKAFSLKGVPATQFCAFVFFFASTTRLLIDLCGLEPKEPFTPPDAGGNDLDVIILLVLLFQAPFQLWIWHNIIISVKFQLSDAFYHVLTWLLYVALRRRFDISASPYVVPVRAFWLFIISLAAVRRPDRHEDRQSESQATVPPVPDKMDKWVQAAGSMICAILFSIIVAKALNLIGKLFVPQTETTEANEAMTEAGEVRPVDDHQQDTEAVKEEEKPPVERSGSRLGRLGVTVDRWLVRFLLMDTTADISITLTIFNLITTVIYYLVYFDGTGTINPEWTSVLG</sequence>
<evidence type="ECO:0000256" key="2">
    <source>
        <dbReference type="SAM" id="Phobius"/>
    </source>
</evidence>
<organism evidence="3 4">
    <name type="scientific">Fusarium venenatum</name>
    <dbReference type="NCBI Taxonomy" id="56646"/>
    <lineage>
        <taxon>Eukaryota</taxon>
        <taxon>Fungi</taxon>
        <taxon>Dikarya</taxon>
        <taxon>Ascomycota</taxon>
        <taxon>Pezizomycotina</taxon>
        <taxon>Sordariomycetes</taxon>
        <taxon>Hypocreomycetidae</taxon>
        <taxon>Hypocreales</taxon>
        <taxon>Nectriaceae</taxon>
        <taxon>Fusarium</taxon>
    </lineage>
</organism>
<evidence type="ECO:0000256" key="1">
    <source>
        <dbReference type="SAM" id="MobiDB-lite"/>
    </source>
</evidence>
<feature type="transmembrane region" description="Helical" evidence="2">
    <location>
        <begin position="217"/>
        <end position="234"/>
    </location>
</feature>
<feature type="compositionally biased region" description="Basic and acidic residues" evidence="1">
    <location>
        <begin position="306"/>
        <end position="333"/>
    </location>
</feature>
<proteinExistence type="predicted"/>
<dbReference type="AlphaFoldDB" id="A0A2L2TDV4"/>
<keyword evidence="2" id="KW-1133">Transmembrane helix</keyword>
<feature type="transmembrane region" description="Helical" evidence="2">
    <location>
        <begin position="15"/>
        <end position="35"/>
    </location>
</feature>
<reference evidence="4" key="1">
    <citation type="submission" date="2014-10" db="EMBL/GenBank/DDBJ databases">
        <authorList>
            <person name="King R."/>
        </authorList>
    </citation>
    <scope>NUCLEOTIDE SEQUENCE [LARGE SCALE GENOMIC DNA]</scope>
    <source>
        <strain evidence="4">A3/5</strain>
    </source>
</reference>
<feature type="region of interest" description="Disordered" evidence="1">
    <location>
        <begin position="299"/>
        <end position="334"/>
    </location>
</feature>
<feature type="transmembrane region" description="Helical" evidence="2">
    <location>
        <begin position="359"/>
        <end position="377"/>
    </location>
</feature>
<feature type="transmembrane region" description="Helical" evidence="2">
    <location>
        <begin position="160"/>
        <end position="180"/>
    </location>
</feature>
<keyword evidence="4" id="KW-1185">Reference proteome</keyword>
<feature type="transmembrane region" description="Helical" evidence="2">
    <location>
        <begin position="88"/>
        <end position="107"/>
    </location>
</feature>
<name>A0A2L2TDV4_9HYPO</name>
<evidence type="ECO:0000313" key="3">
    <source>
        <dbReference type="EMBL" id="CEI66213.1"/>
    </source>
</evidence>
<accession>A0A2L2TDV4</accession>
<dbReference type="Proteomes" id="UP000245910">
    <property type="component" value="Chromosome I"/>
</dbReference>
<protein>
    <submittedName>
        <fullName evidence="3">Uncharacterized protein</fullName>
    </submittedName>
</protein>
<feature type="transmembrane region" description="Helical" evidence="2">
    <location>
        <begin position="261"/>
        <end position="282"/>
    </location>
</feature>
<dbReference type="EMBL" id="LN649229">
    <property type="protein sequence ID" value="CEI66213.1"/>
    <property type="molecule type" value="Genomic_DNA"/>
</dbReference>